<dbReference type="PATRIC" id="fig|927661.3.peg.3745"/>
<dbReference type="PANTHER" id="PTHR33336:SF15">
    <property type="entry name" value="ABM DOMAIN-CONTAINING PROTEIN"/>
    <property type="match status" value="1"/>
</dbReference>
<keyword evidence="3" id="KW-1185">Reference proteome</keyword>
<dbReference type="Proteomes" id="UP000021053">
    <property type="component" value="Unassembled WGS sequence"/>
</dbReference>
<dbReference type="Pfam" id="PF03992">
    <property type="entry name" value="ABM"/>
    <property type="match status" value="1"/>
</dbReference>
<evidence type="ECO:0000259" key="1">
    <source>
        <dbReference type="PROSITE" id="PS51725"/>
    </source>
</evidence>
<evidence type="ECO:0000313" key="2">
    <source>
        <dbReference type="EMBL" id="EXG82585.1"/>
    </source>
</evidence>
<name>A0A010YQV4_9ACTN</name>
<feature type="domain" description="ABM" evidence="1">
    <location>
        <begin position="9"/>
        <end position="97"/>
    </location>
</feature>
<dbReference type="GO" id="GO:0003824">
    <property type="term" value="F:catalytic activity"/>
    <property type="evidence" value="ECO:0007669"/>
    <property type="project" value="TreeGrafter"/>
</dbReference>
<reference evidence="2 3" key="1">
    <citation type="submission" date="2013-07" db="EMBL/GenBank/DDBJ databases">
        <authorList>
            <consortium name="DOE Joint Genome Institute"/>
            <person name="Eisen J."/>
            <person name="Huntemann M."/>
            <person name="Han J."/>
            <person name="Chen A."/>
            <person name="Kyrpides N."/>
            <person name="Mavromatis K."/>
            <person name="Markowitz V."/>
            <person name="Palaniappan K."/>
            <person name="Ivanova N."/>
            <person name="Schaumberg A."/>
            <person name="Pati A."/>
            <person name="Liolios K."/>
            <person name="Nordberg H.P."/>
            <person name="Cantor M.N."/>
            <person name="Hua S.X."/>
            <person name="Woyke T."/>
        </authorList>
    </citation>
    <scope>NUCLEOTIDE SEQUENCE [LARGE SCALE GENOMIC DNA]</scope>
    <source>
        <strain evidence="2 3">DSM 44712</strain>
    </source>
</reference>
<dbReference type="InterPro" id="IPR007138">
    <property type="entry name" value="ABM_dom"/>
</dbReference>
<accession>A0A010YQV4</accession>
<dbReference type="AlphaFoldDB" id="A0A010YQV4"/>
<dbReference type="OrthoDB" id="3695636at2"/>
<dbReference type="SUPFAM" id="SSF54909">
    <property type="entry name" value="Dimeric alpha+beta barrel"/>
    <property type="match status" value="1"/>
</dbReference>
<dbReference type="EMBL" id="JFBT01000001">
    <property type="protein sequence ID" value="EXG82585.1"/>
    <property type="molecule type" value="Genomic_DNA"/>
</dbReference>
<proteinExistence type="predicted"/>
<protein>
    <recommendedName>
        <fullName evidence="1">ABM domain-containing protein</fullName>
    </recommendedName>
</protein>
<dbReference type="HOGENOM" id="CLU_131496_11_1_11"/>
<dbReference type="PROSITE" id="PS51725">
    <property type="entry name" value="ABM"/>
    <property type="match status" value="1"/>
</dbReference>
<dbReference type="InterPro" id="IPR011008">
    <property type="entry name" value="Dimeric_a/b-barrel"/>
</dbReference>
<evidence type="ECO:0000313" key="3">
    <source>
        <dbReference type="Proteomes" id="UP000021053"/>
    </source>
</evidence>
<organism evidence="2 3">
    <name type="scientific">Cryptosporangium arvum DSM 44712</name>
    <dbReference type="NCBI Taxonomy" id="927661"/>
    <lineage>
        <taxon>Bacteria</taxon>
        <taxon>Bacillati</taxon>
        <taxon>Actinomycetota</taxon>
        <taxon>Actinomycetes</taxon>
        <taxon>Cryptosporangiales</taxon>
        <taxon>Cryptosporangiaceae</taxon>
        <taxon>Cryptosporangium</taxon>
    </lineage>
</organism>
<comment type="caution">
    <text evidence="2">The sequence shown here is derived from an EMBL/GenBank/DDBJ whole genome shotgun (WGS) entry which is preliminary data.</text>
</comment>
<dbReference type="Gene3D" id="3.30.70.100">
    <property type="match status" value="1"/>
</dbReference>
<dbReference type="PANTHER" id="PTHR33336">
    <property type="entry name" value="QUINOL MONOOXYGENASE YGIN-RELATED"/>
    <property type="match status" value="1"/>
</dbReference>
<dbReference type="RefSeq" id="WP_035852479.1">
    <property type="nucleotide sequence ID" value="NZ_KK073874.1"/>
</dbReference>
<sequence>MTATPNGYVTVIWQTRAKPGRETDLKDFISAAVTPSRNDPGNIDYEAHEVEGQPGSFVIYERWESREHLDAHLGAPRMADLVPRMLELIDGSIEDGITLLRPFRPAR</sequence>
<gene>
    <name evidence="2" type="ORF">CryarDRAFT_3777</name>
</gene>
<dbReference type="InterPro" id="IPR050744">
    <property type="entry name" value="AI-2_Isomerase_LsrG"/>
</dbReference>